<keyword evidence="3 5" id="KW-1133">Transmembrane helix</keyword>
<evidence type="ECO:0000313" key="8">
    <source>
        <dbReference type="Proteomes" id="UP001597375"/>
    </source>
</evidence>
<dbReference type="Gene3D" id="1.20.1420.30">
    <property type="entry name" value="NCX, central ion-binding region"/>
    <property type="match status" value="1"/>
</dbReference>
<feature type="transmembrane region" description="Helical" evidence="5">
    <location>
        <begin position="274"/>
        <end position="294"/>
    </location>
</feature>
<dbReference type="Pfam" id="PF01699">
    <property type="entry name" value="Na_Ca_ex"/>
    <property type="match status" value="2"/>
</dbReference>
<gene>
    <name evidence="7" type="ORF">ACFSSA_06945</name>
</gene>
<feature type="domain" description="Sodium/calcium exchanger membrane region" evidence="6">
    <location>
        <begin position="176"/>
        <end position="318"/>
    </location>
</feature>
<feature type="transmembrane region" description="Helical" evidence="5">
    <location>
        <begin position="175"/>
        <end position="194"/>
    </location>
</feature>
<feature type="transmembrane region" description="Helical" evidence="5">
    <location>
        <begin position="334"/>
        <end position="354"/>
    </location>
</feature>
<evidence type="ECO:0000259" key="6">
    <source>
        <dbReference type="Pfam" id="PF01699"/>
    </source>
</evidence>
<accession>A0ABW5D7P3</accession>
<dbReference type="Gene3D" id="6.10.280.80">
    <property type="entry name" value="NCX, peripheral helical region"/>
    <property type="match status" value="1"/>
</dbReference>
<dbReference type="PANTHER" id="PTHR10846">
    <property type="entry name" value="SODIUM/POTASSIUM/CALCIUM EXCHANGER"/>
    <property type="match status" value="1"/>
</dbReference>
<feature type="transmembrane region" description="Helical" evidence="5">
    <location>
        <begin position="301"/>
        <end position="319"/>
    </location>
</feature>
<evidence type="ECO:0000256" key="4">
    <source>
        <dbReference type="ARBA" id="ARBA00023136"/>
    </source>
</evidence>
<keyword evidence="2 5" id="KW-0812">Transmembrane</keyword>
<comment type="caution">
    <text evidence="7">The sequence shown here is derived from an EMBL/GenBank/DDBJ whole genome shotgun (WGS) entry which is preliminary data.</text>
</comment>
<organism evidence="7 8">
    <name type="scientific">Luteolibacter algae</name>
    <dbReference type="NCBI Taxonomy" id="454151"/>
    <lineage>
        <taxon>Bacteria</taxon>
        <taxon>Pseudomonadati</taxon>
        <taxon>Verrucomicrobiota</taxon>
        <taxon>Verrucomicrobiia</taxon>
        <taxon>Verrucomicrobiales</taxon>
        <taxon>Verrucomicrobiaceae</taxon>
        <taxon>Luteolibacter</taxon>
    </lineage>
</organism>
<sequence>MTLTIILLILGLALLVFAADWLVKGAASIAAAVGISPLIVGLTVVAFGTSAPELAVSVMSAFQGQADLAVGNVVGSNIFNILVVLGLSALIIPLIVHRQLIRFDLPVMIFLSLLLYWLSRDGSISRIDGLILFAIAVAYTVVLILQSKREKNSAVLTEYEEEYGKATEDPKWLKNLLLIALGMGGLVLGSKWLVDGAVEIARFFGVSELIIGLTIVSVGTSLPEVATSVVAAMKGERDIAVGNVVGSNIFNIVTVLGISSIVAPNGIHVPAQAFGFDLPVMIAVALASLPIFFYGYKIGRAGGIFFLGFYGSYIAYLILEATQSAFFPQYRHAMLSYVAPAVAVGLLIVLIRAIKQGKNLA</sequence>
<evidence type="ECO:0000256" key="2">
    <source>
        <dbReference type="ARBA" id="ARBA00022692"/>
    </source>
</evidence>
<name>A0ABW5D7P3_9BACT</name>
<dbReference type="EMBL" id="JBHUIT010000008">
    <property type="protein sequence ID" value="MFD2256404.1"/>
    <property type="molecule type" value="Genomic_DNA"/>
</dbReference>
<evidence type="ECO:0000313" key="7">
    <source>
        <dbReference type="EMBL" id="MFD2256404.1"/>
    </source>
</evidence>
<feature type="transmembrane region" description="Helical" evidence="5">
    <location>
        <begin position="103"/>
        <end position="119"/>
    </location>
</feature>
<evidence type="ECO:0000256" key="1">
    <source>
        <dbReference type="ARBA" id="ARBA00004141"/>
    </source>
</evidence>
<evidence type="ECO:0000256" key="5">
    <source>
        <dbReference type="SAM" id="Phobius"/>
    </source>
</evidence>
<dbReference type="InterPro" id="IPR004837">
    <property type="entry name" value="NaCa_Exmemb"/>
</dbReference>
<keyword evidence="8" id="KW-1185">Reference proteome</keyword>
<keyword evidence="4 5" id="KW-0472">Membrane</keyword>
<dbReference type="Proteomes" id="UP001597375">
    <property type="component" value="Unassembled WGS sequence"/>
</dbReference>
<feature type="transmembrane region" description="Helical" evidence="5">
    <location>
        <begin position="28"/>
        <end position="47"/>
    </location>
</feature>
<comment type="subcellular location">
    <subcellularLocation>
        <location evidence="1">Membrane</location>
        <topology evidence="1">Multi-pass membrane protein</topology>
    </subcellularLocation>
</comment>
<dbReference type="PANTHER" id="PTHR10846:SF8">
    <property type="entry name" value="INNER MEMBRANE PROTEIN YRBG"/>
    <property type="match status" value="1"/>
</dbReference>
<feature type="domain" description="Sodium/calcium exchanger membrane region" evidence="6">
    <location>
        <begin position="5"/>
        <end position="144"/>
    </location>
</feature>
<protein>
    <submittedName>
        <fullName evidence="7">Calcium/sodium antiporter</fullName>
    </submittedName>
</protein>
<dbReference type="InterPro" id="IPR044880">
    <property type="entry name" value="NCX_ion-bd_dom_sf"/>
</dbReference>
<reference evidence="8" key="1">
    <citation type="journal article" date="2019" name="Int. J. Syst. Evol. Microbiol.">
        <title>The Global Catalogue of Microorganisms (GCM) 10K type strain sequencing project: providing services to taxonomists for standard genome sequencing and annotation.</title>
        <authorList>
            <consortium name="The Broad Institute Genomics Platform"/>
            <consortium name="The Broad Institute Genome Sequencing Center for Infectious Disease"/>
            <person name="Wu L."/>
            <person name="Ma J."/>
        </authorList>
    </citation>
    <scope>NUCLEOTIDE SEQUENCE [LARGE SCALE GENOMIC DNA]</scope>
    <source>
        <strain evidence="8">CGMCC 4.7106</strain>
    </source>
</reference>
<dbReference type="InterPro" id="IPR004481">
    <property type="entry name" value="K/Na/Ca-exchanger"/>
</dbReference>
<proteinExistence type="predicted"/>
<dbReference type="NCBIfam" id="TIGR00367">
    <property type="entry name" value="calcium/sodium antiporter"/>
    <property type="match status" value="1"/>
</dbReference>
<feature type="transmembrane region" description="Helical" evidence="5">
    <location>
        <begin position="240"/>
        <end position="262"/>
    </location>
</feature>
<feature type="transmembrane region" description="Helical" evidence="5">
    <location>
        <begin position="125"/>
        <end position="145"/>
    </location>
</feature>
<evidence type="ECO:0000256" key="3">
    <source>
        <dbReference type="ARBA" id="ARBA00022989"/>
    </source>
</evidence>
<feature type="transmembrane region" description="Helical" evidence="5">
    <location>
        <begin position="78"/>
        <end position="96"/>
    </location>
</feature>